<gene>
    <name evidence="1" type="ORF">L2E82_24712</name>
</gene>
<organism evidence="1 2">
    <name type="scientific">Cichorium intybus</name>
    <name type="common">Chicory</name>
    <dbReference type="NCBI Taxonomy" id="13427"/>
    <lineage>
        <taxon>Eukaryota</taxon>
        <taxon>Viridiplantae</taxon>
        <taxon>Streptophyta</taxon>
        <taxon>Embryophyta</taxon>
        <taxon>Tracheophyta</taxon>
        <taxon>Spermatophyta</taxon>
        <taxon>Magnoliopsida</taxon>
        <taxon>eudicotyledons</taxon>
        <taxon>Gunneridae</taxon>
        <taxon>Pentapetalae</taxon>
        <taxon>asterids</taxon>
        <taxon>campanulids</taxon>
        <taxon>Asterales</taxon>
        <taxon>Asteraceae</taxon>
        <taxon>Cichorioideae</taxon>
        <taxon>Cichorieae</taxon>
        <taxon>Cichoriinae</taxon>
        <taxon>Cichorium</taxon>
    </lineage>
</organism>
<keyword evidence="2" id="KW-1185">Reference proteome</keyword>
<reference evidence="2" key="1">
    <citation type="journal article" date="2022" name="Mol. Ecol. Resour.">
        <title>The genomes of chicory, endive, great burdock and yacon provide insights into Asteraceae palaeo-polyploidization history and plant inulin production.</title>
        <authorList>
            <person name="Fan W."/>
            <person name="Wang S."/>
            <person name="Wang H."/>
            <person name="Wang A."/>
            <person name="Jiang F."/>
            <person name="Liu H."/>
            <person name="Zhao H."/>
            <person name="Xu D."/>
            <person name="Zhang Y."/>
        </authorList>
    </citation>
    <scope>NUCLEOTIDE SEQUENCE [LARGE SCALE GENOMIC DNA]</scope>
    <source>
        <strain evidence="2">cv. Punajuju</strain>
    </source>
</reference>
<dbReference type="Proteomes" id="UP001055811">
    <property type="component" value="Linkage Group LG04"/>
</dbReference>
<evidence type="ECO:0000313" key="2">
    <source>
        <dbReference type="Proteomes" id="UP001055811"/>
    </source>
</evidence>
<reference evidence="1 2" key="2">
    <citation type="journal article" date="2022" name="Mol. Ecol. Resour.">
        <title>The genomes of chicory, endive, great burdock and yacon provide insights into Asteraceae paleo-polyploidization history and plant inulin production.</title>
        <authorList>
            <person name="Fan W."/>
            <person name="Wang S."/>
            <person name="Wang H."/>
            <person name="Wang A."/>
            <person name="Jiang F."/>
            <person name="Liu H."/>
            <person name="Zhao H."/>
            <person name="Xu D."/>
            <person name="Zhang Y."/>
        </authorList>
    </citation>
    <scope>NUCLEOTIDE SEQUENCE [LARGE SCALE GENOMIC DNA]</scope>
    <source>
        <strain evidence="2">cv. Punajuju</strain>
        <tissue evidence="1">Leaves</tissue>
    </source>
</reference>
<protein>
    <submittedName>
        <fullName evidence="1">Uncharacterized protein</fullName>
    </submittedName>
</protein>
<dbReference type="EMBL" id="CM042012">
    <property type="protein sequence ID" value="KAI3752677.1"/>
    <property type="molecule type" value="Genomic_DNA"/>
</dbReference>
<name>A0ACB9E1L6_CICIN</name>
<sequence>MQARQNKHKHLEGDRLQPDYWVRSMSGEVVVDEVTKIADTELAISCKLAVPAELEIWKFTRRFCKFPSSCNSGGSFGLLFHIQITPLVEILSGTVQDLKDSRE</sequence>
<proteinExistence type="predicted"/>
<evidence type="ECO:0000313" key="1">
    <source>
        <dbReference type="EMBL" id="KAI3752677.1"/>
    </source>
</evidence>
<accession>A0ACB9E1L6</accession>
<comment type="caution">
    <text evidence="1">The sequence shown here is derived from an EMBL/GenBank/DDBJ whole genome shotgun (WGS) entry which is preliminary data.</text>
</comment>